<dbReference type="AlphaFoldDB" id="A0A6S6M8Q4"/>
<name>A0A6S6M8Q4_9BACT</name>
<organism evidence="1 2">
    <name type="scientific">Citrifermentans bremense</name>
    <dbReference type="NCBI Taxonomy" id="60035"/>
    <lineage>
        <taxon>Bacteria</taxon>
        <taxon>Pseudomonadati</taxon>
        <taxon>Thermodesulfobacteriota</taxon>
        <taxon>Desulfuromonadia</taxon>
        <taxon>Geobacterales</taxon>
        <taxon>Geobacteraceae</taxon>
        <taxon>Citrifermentans</taxon>
    </lineage>
</organism>
<dbReference type="Pfam" id="PF13424">
    <property type="entry name" value="TPR_12"/>
    <property type="match status" value="1"/>
</dbReference>
<gene>
    <name evidence="1" type="ORF">GEOBRER4_n2654</name>
</gene>
<reference evidence="1 2" key="1">
    <citation type="submission" date="2020-06" db="EMBL/GenBank/DDBJ databases">
        <title>Interaction of electrochemicaly active bacteria, Geobacter bremensis R4 on different carbon anode.</title>
        <authorList>
            <person name="Meng L."/>
            <person name="Yoshida N."/>
        </authorList>
    </citation>
    <scope>NUCLEOTIDE SEQUENCE [LARGE SCALE GENOMIC DNA]</scope>
    <source>
        <strain evidence="1 2">R4</strain>
    </source>
</reference>
<evidence type="ECO:0000313" key="2">
    <source>
        <dbReference type="Proteomes" id="UP000515472"/>
    </source>
</evidence>
<dbReference type="EMBL" id="AP023213">
    <property type="protein sequence ID" value="BCG47805.1"/>
    <property type="molecule type" value="Genomic_DNA"/>
</dbReference>
<proteinExistence type="predicted"/>
<dbReference type="SMART" id="SM00028">
    <property type="entry name" value="TPR"/>
    <property type="match status" value="4"/>
</dbReference>
<dbReference type="RefSeq" id="WP_185242648.1">
    <property type="nucleotide sequence ID" value="NZ_AP023213.1"/>
</dbReference>
<sequence>MTSGRRISRLAALLLPVALCLAGCAGGVVKPVSVPRAQAMEHNRRGVEAEARGERGKALAEFAEALRLHTSVDNTDGMIVALVNSARTQRLGGDLQSARLSVERGASLLADGSGLASELYYEKAKILAAAGDLPAALQWAQRAEAAEQGEALGRRLNLVAALKLKQGFPDEAGELLERALAANREAKLRGEEANSLRLLGEIHLLQGACAKASESYLGALVLDKELGFSGKIAGDLAGLGSVSAASGDIKGAIGWYLRALEASRAGGDTAKAAATLEKLAQLYRLNGEVESAKLLEKQRKELLASGVARE</sequence>
<dbReference type="Proteomes" id="UP000515472">
    <property type="component" value="Chromosome"/>
</dbReference>
<dbReference type="InterPro" id="IPR011990">
    <property type="entry name" value="TPR-like_helical_dom_sf"/>
</dbReference>
<dbReference type="InterPro" id="IPR019734">
    <property type="entry name" value="TPR_rpt"/>
</dbReference>
<dbReference type="SUPFAM" id="SSF48452">
    <property type="entry name" value="TPR-like"/>
    <property type="match status" value="2"/>
</dbReference>
<protein>
    <submittedName>
        <fullName evidence="1">Uncharacterized protein</fullName>
    </submittedName>
</protein>
<dbReference type="KEGG" id="gbn:GEOBRER4_25550"/>
<accession>A0A6S6M8Q4</accession>
<keyword evidence="2" id="KW-1185">Reference proteome</keyword>
<evidence type="ECO:0000313" key="1">
    <source>
        <dbReference type="EMBL" id="BCG47805.1"/>
    </source>
</evidence>
<dbReference type="Gene3D" id="1.25.40.10">
    <property type="entry name" value="Tetratricopeptide repeat domain"/>
    <property type="match status" value="2"/>
</dbReference>